<dbReference type="EMBL" id="JACEHE010000001">
    <property type="protein sequence ID" value="MBA2944323.1"/>
    <property type="molecule type" value="Genomic_DNA"/>
</dbReference>
<proteinExistence type="predicted"/>
<gene>
    <name evidence="1" type="ORF">H1D24_00440</name>
</gene>
<dbReference type="RefSeq" id="WP_181655298.1">
    <property type="nucleotide sequence ID" value="NZ_JACEHE010000001.1"/>
</dbReference>
<protein>
    <submittedName>
        <fullName evidence="1">Uncharacterized protein</fullName>
    </submittedName>
</protein>
<dbReference type="Proteomes" id="UP000545761">
    <property type="component" value="Unassembled WGS sequence"/>
</dbReference>
<sequence length="81" mass="8921">MIYDLHWGPELYKVYASLPLSARREFAAALIDVQSVPMAHTQPYGHDDGTIRTLETGSVLAVLLISHTTLTVVPVQISCLE</sequence>
<evidence type="ECO:0000313" key="1">
    <source>
        <dbReference type="EMBL" id="MBA2944323.1"/>
    </source>
</evidence>
<dbReference type="AlphaFoldDB" id="A0A7W0DGM9"/>
<accession>A0A7W0DGM9</accession>
<comment type="caution">
    <text evidence="1">The sequence shown here is derived from an EMBL/GenBank/DDBJ whole genome shotgun (WGS) entry which is preliminary data.</text>
</comment>
<name>A0A7W0DGM9_9ACTN</name>
<evidence type="ECO:0000313" key="2">
    <source>
        <dbReference type="Proteomes" id="UP000545761"/>
    </source>
</evidence>
<reference evidence="1 2" key="1">
    <citation type="submission" date="2020-07" db="EMBL/GenBank/DDBJ databases">
        <title>Streptomyces isolated from Indian soil.</title>
        <authorList>
            <person name="Mandal S."/>
            <person name="Maiti P.K."/>
        </authorList>
    </citation>
    <scope>NUCLEOTIDE SEQUENCE [LARGE SCALE GENOMIC DNA]</scope>
    <source>
        <strain evidence="1 2">PSKA28</strain>
    </source>
</reference>
<organism evidence="1 2">
    <name type="scientific">Streptomyces himalayensis subsp. himalayensis</name>
    <dbReference type="NCBI Taxonomy" id="2756131"/>
    <lineage>
        <taxon>Bacteria</taxon>
        <taxon>Bacillati</taxon>
        <taxon>Actinomycetota</taxon>
        <taxon>Actinomycetes</taxon>
        <taxon>Kitasatosporales</taxon>
        <taxon>Streptomycetaceae</taxon>
        <taxon>Streptomyces</taxon>
        <taxon>Streptomyces himalayensis</taxon>
    </lineage>
</organism>